<proteinExistence type="inferred from homology"/>
<dbReference type="Pfam" id="PF00873">
    <property type="entry name" value="ACR_tran"/>
    <property type="match status" value="1"/>
</dbReference>
<dbReference type="Gene3D" id="3.30.70.1440">
    <property type="entry name" value="Multidrug efflux transporter AcrB pore domain"/>
    <property type="match status" value="1"/>
</dbReference>
<dbReference type="GO" id="GO:0042910">
    <property type="term" value="F:xenobiotic transmembrane transporter activity"/>
    <property type="evidence" value="ECO:0007669"/>
    <property type="project" value="TreeGrafter"/>
</dbReference>
<reference evidence="9 10" key="1">
    <citation type="submission" date="2020-07" db="EMBL/GenBank/DDBJ databases">
        <title>Spirosoma foliorum sp. nov., isolated from the leaves on the Nejang mountain Korea, Republic of.</title>
        <authorList>
            <person name="Ho H."/>
            <person name="Lee Y.-J."/>
            <person name="Nurcahyanto D.-A."/>
            <person name="Kim S.-G."/>
        </authorList>
    </citation>
    <scope>NUCLEOTIDE SEQUENCE [LARGE SCALE GENOMIC DNA]</scope>
    <source>
        <strain evidence="9 10">PL0136</strain>
    </source>
</reference>
<feature type="transmembrane region" description="Helical" evidence="8">
    <location>
        <begin position="920"/>
        <end position="945"/>
    </location>
</feature>
<feature type="transmembrane region" description="Helical" evidence="8">
    <location>
        <begin position="869"/>
        <end position="888"/>
    </location>
</feature>
<evidence type="ECO:0000256" key="4">
    <source>
        <dbReference type="ARBA" id="ARBA00022475"/>
    </source>
</evidence>
<feature type="transmembrane region" description="Helical" evidence="8">
    <location>
        <begin position="399"/>
        <end position="418"/>
    </location>
</feature>
<organism evidence="9 10">
    <name type="scientific">Spirosoma foliorum</name>
    <dbReference type="NCBI Taxonomy" id="2710596"/>
    <lineage>
        <taxon>Bacteria</taxon>
        <taxon>Pseudomonadati</taxon>
        <taxon>Bacteroidota</taxon>
        <taxon>Cytophagia</taxon>
        <taxon>Cytophagales</taxon>
        <taxon>Cytophagaceae</taxon>
        <taxon>Spirosoma</taxon>
    </lineage>
</organism>
<feature type="transmembrane region" description="Helical" evidence="8">
    <location>
        <begin position="339"/>
        <end position="358"/>
    </location>
</feature>
<comment type="similarity">
    <text evidence="2">Belongs to the resistance-nodulation-cell division (RND) (TC 2.A.6) family.</text>
</comment>
<dbReference type="PANTHER" id="PTHR32063:SF24">
    <property type="entry name" value="CATION EFFLUX SYSTEM (ACRB_ACRD_ACRF FAMILY)"/>
    <property type="match status" value="1"/>
</dbReference>
<dbReference type="Gene3D" id="1.20.1600.10">
    <property type="entry name" value="Outer membrane efflux proteins (OEP)"/>
    <property type="match status" value="1"/>
</dbReference>
<dbReference type="SUPFAM" id="SSF82693">
    <property type="entry name" value="Multidrug efflux transporter AcrB pore domain, PN1, PN2, PC1 and PC2 subdomains"/>
    <property type="match status" value="3"/>
</dbReference>
<dbReference type="Gene3D" id="3.30.70.1320">
    <property type="entry name" value="Multidrug efflux transporter AcrB pore domain like"/>
    <property type="match status" value="1"/>
</dbReference>
<feature type="transmembrane region" description="Helical" evidence="8">
    <location>
        <begin position="439"/>
        <end position="459"/>
    </location>
</feature>
<evidence type="ECO:0000256" key="5">
    <source>
        <dbReference type="ARBA" id="ARBA00022692"/>
    </source>
</evidence>
<evidence type="ECO:0000256" key="3">
    <source>
        <dbReference type="ARBA" id="ARBA00022448"/>
    </source>
</evidence>
<name>A0A7G5H076_9BACT</name>
<feature type="transmembrane region" description="Helical" evidence="8">
    <location>
        <begin position="365"/>
        <end position="387"/>
    </location>
</feature>
<dbReference type="PANTHER" id="PTHR32063">
    <property type="match status" value="1"/>
</dbReference>
<dbReference type="GO" id="GO:0008324">
    <property type="term" value="F:monoatomic cation transmembrane transporter activity"/>
    <property type="evidence" value="ECO:0007669"/>
    <property type="project" value="InterPro"/>
</dbReference>
<dbReference type="GO" id="GO:0015562">
    <property type="term" value="F:efflux transmembrane transporter activity"/>
    <property type="evidence" value="ECO:0007669"/>
    <property type="project" value="InterPro"/>
</dbReference>
<feature type="transmembrane region" description="Helical" evidence="8">
    <location>
        <begin position="999"/>
        <end position="1024"/>
    </location>
</feature>
<dbReference type="InterPro" id="IPR001036">
    <property type="entry name" value="Acrflvin-R"/>
</dbReference>
<keyword evidence="10" id="KW-1185">Reference proteome</keyword>
<evidence type="ECO:0000313" key="10">
    <source>
        <dbReference type="Proteomes" id="UP000515369"/>
    </source>
</evidence>
<keyword evidence="5 8" id="KW-0812">Transmembrane</keyword>
<dbReference type="InterPro" id="IPR027463">
    <property type="entry name" value="AcrB_DN_DC_subdom"/>
</dbReference>
<dbReference type="Proteomes" id="UP000515369">
    <property type="component" value="Chromosome"/>
</dbReference>
<dbReference type="GO" id="GO:0005886">
    <property type="term" value="C:plasma membrane"/>
    <property type="evidence" value="ECO:0007669"/>
    <property type="project" value="UniProtKB-SubCell"/>
</dbReference>
<sequence length="1446" mass="158367">MIDKIIQFSIRQKLMVGLGVVALIAWGTYALRQLPIDAIPDITNNQVQVITQAPSLAAQETEQFITFPLETTLRNVPGVTEIRSISRFGLSVITVVFEESTPTFLARQLVTEQLKAAEGSLTAGSPQLAPITTGLGEVYQYVIRPKEGFEHRYSATDLRTVQDWLVKRQLAGVPGVVDISSLGGYLKEYEVRINPERLHGMNTTLTEVVQALADNNANTGGSYIEKGPEAFFIRGEGMVKTPDEIGQIVVKNVGPTPILVRDVAQVGLGHAVRYGAMTRNGRGEVVGGIVLMLKGASSEKTIDGIKERIAEVQKSLPPGLIIEPFQDRKVLIDKAIHTVAKNLLEGGLIVMSVLLLLLGNWRAGLVVASVIPLCMLFALGMMHVFGVSANLMSLGAIDFGLLVDGAVIIVESMIFSIVHTQAIRSQSMDEIALDSASRLMRSALFGQLIILIVYVPILSLTGIEGKMFRPMALTVGFAIIGAMLLCVTYVPMMAATLLRKDIKEEGTLADRIMKALYRVYAPLLNGALRWRKTVLATSVLLLVGAIGLFGTMGGEFIPNLDEGDIAISLTLKPGSSLRQTIETTGRMETILKNGFPEVKDVISKIGTAEIPTDPMPIEAADVIVVLKESGEWTSAKTKDELVQKMERALSVLPGLTYEFTQPIQLRFNELMTGVKSDIAVKIYGEDLKTLFSKANQAAAKLKTIPGVADLKVEQISGLPQMLVSYNRPKLAQYGVSVAGLNRILKAAFAGETAGVVFEGEKRFDLVVRLDSMYRQDIDNIRQLYVDLPNGQQVPLDQLASIRYENAPMQISRDNARRRITIGINVRGRDVESLVGEMKAVLEKDVPLPAGYSYTYGGQFENLVKAKERLAVAVPLALVLIGLLLFFTFGYFGQAILIFTAIPLSAIGGVLALWLRGMPFSISAGVGFIALFGIAVLNGIVLISYFNQLEEEGVTDVLQRVKEGTAVRFRPVIMTAAVASLGFLPMALSSSAGAEVQKPLATVVIGGLVSATLLTLIVLPVLYSLVASRRKQALQAADEERNSPTIAHCIGGILVLAFGSLSASQAQTQPLTIEQAIEQGLRLNGGLQATVMEVKIGQSLQKTAWDIPRTTVDYQRGQIQSYPIDHSLTIMQSMAMPSVYGAQKRLYQAQQGIAERQVSVSRTELVRQIRLTFYQLRIDYERVKLLQAQDSLYRRAAHAAAVRYRTGATNQLESVTAETRQRDIQNRLAVLQTDISVGRQTLAILLQQTDLVSIDTTGSLKAGLPQTPPSLEANPQLAVLRQQVETTRRQVDLEKQRFWPDFRVGYLSQSIERQGGFGVYQVGLSLPLIMAPLRARLDVARLQGQIADRQLNYQYHRLQGELSIRGQQHAQSLNTLAYYENSALPQANLILRTAERSYLRGDIEYLEFVQSTTQAWQIREQYLDAISQYNQSLIEQEALAGFAPVVP</sequence>
<keyword evidence="6 8" id="KW-1133">Transmembrane helix</keyword>
<feature type="transmembrane region" description="Helical" evidence="8">
    <location>
        <begin position="895"/>
        <end position="914"/>
    </location>
</feature>
<accession>A0A7G5H076</accession>
<keyword evidence="3" id="KW-0813">Transport</keyword>
<evidence type="ECO:0000256" key="6">
    <source>
        <dbReference type="ARBA" id="ARBA00022989"/>
    </source>
</evidence>
<dbReference type="Gene3D" id="3.30.70.1430">
    <property type="entry name" value="Multidrug efflux transporter AcrB pore domain"/>
    <property type="match status" value="2"/>
</dbReference>
<dbReference type="Gene3D" id="1.20.1640.10">
    <property type="entry name" value="Multidrug efflux transporter AcrB transmembrane domain"/>
    <property type="match status" value="2"/>
</dbReference>
<dbReference type="EMBL" id="CP059732">
    <property type="protein sequence ID" value="QMW04518.1"/>
    <property type="molecule type" value="Genomic_DNA"/>
</dbReference>
<feature type="transmembrane region" description="Helical" evidence="8">
    <location>
        <begin position="471"/>
        <end position="490"/>
    </location>
</feature>
<protein>
    <submittedName>
        <fullName evidence="9">CusA/CzcA family heavy metal efflux RND transporter</fullName>
    </submittedName>
</protein>
<evidence type="ECO:0000313" key="9">
    <source>
        <dbReference type="EMBL" id="QMW04518.1"/>
    </source>
</evidence>
<evidence type="ECO:0000256" key="1">
    <source>
        <dbReference type="ARBA" id="ARBA00004651"/>
    </source>
</evidence>
<keyword evidence="7 8" id="KW-0472">Membrane</keyword>
<evidence type="ECO:0000256" key="7">
    <source>
        <dbReference type="ARBA" id="ARBA00023136"/>
    </source>
</evidence>
<evidence type="ECO:0000256" key="8">
    <source>
        <dbReference type="SAM" id="Phobius"/>
    </source>
</evidence>
<feature type="transmembrane region" description="Helical" evidence="8">
    <location>
        <begin position="533"/>
        <end position="552"/>
    </location>
</feature>
<feature type="transmembrane region" description="Helical" evidence="8">
    <location>
        <begin position="1044"/>
        <end position="1062"/>
    </location>
</feature>
<dbReference type="SUPFAM" id="SSF82866">
    <property type="entry name" value="Multidrug efflux transporter AcrB transmembrane domain"/>
    <property type="match status" value="2"/>
</dbReference>
<evidence type="ECO:0000256" key="2">
    <source>
        <dbReference type="ARBA" id="ARBA00010942"/>
    </source>
</evidence>
<gene>
    <name evidence="9" type="ORF">H3H32_06140</name>
</gene>
<dbReference type="Gene3D" id="3.30.2090.10">
    <property type="entry name" value="Multidrug efflux transporter AcrB TolC docking domain, DN and DC subdomains"/>
    <property type="match status" value="2"/>
</dbReference>
<dbReference type="NCBIfam" id="TIGR00914">
    <property type="entry name" value="2A0601"/>
    <property type="match status" value="1"/>
</dbReference>
<dbReference type="RefSeq" id="WP_182461794.1">
    <property type="nucleotide sequence ID" value="NZ_CP059732.1"/>
</dbReference>
<dbReference type="InterPro" id="IPR004763">
    <property type="entry name" value="CusA-like"/>
</dbReference>
<dbReference type="SUPFAM" id="SSF82714">
    <property type="entry name" value="Multidrug efflux transporter AcrB TolC docking domain, DN and DC subdomains"/>
    <property type="match status" value="2"/>
</dbReference>
<dbReference type="KEGG" id="sfol:H3H32_06140"/>
<keyword evidence="4" id="KW-1003">Cell membrane</keyword>
<comment type="subcellular location">
    <subcellularLocation>
        <location evidence="1">Cell membrane</location>
        <topology evidence="1">Multi-pass membrane protein</topology>
    </subcellularLocation>
</comment>
<dbReference type="SUPFAM" id="SSF56954">
    <property type="entry name" value="Outer membrane efflux proteins (OEP)"/>
    <property type="match status" value="1"/>
</dbReference>
<feature type="transmembrane region" description="Helical" evidence="8">
    <location>
        <begin position="966"/>
        <end position="987"/>
    </location>
</feature>
<dbReference type="PRINTS" id="PR00702">
    <property type="entry name" value="ACRIFLAVINRP"/>
</dbReference>